<reference evidence="2 3" key="1">
    <citation type="submission" date="2024-05" db="EMBL/GenBank/DDBJ databases">
        <authorList>
            <person name="Zhao H."/>
            <person name="Xu Y."/>
            <person name="Lin S."/>
            <person name="Spain J.C."/>
            <person name="Zhou N.-Y."/>
        </authorList>
    </citation>
    <scope>NUCLEOTIDE SEQUENCE [LARGE SCALE GENOMIC DNA]</scope>
    <source>
        <strain evidence="2 3">NEAU-NG30</strain>
    </source>
</reference>
<dbReference type="EMBL" id="JBDZYD010000006">
    <property type="protein sequence ID" value="MEQ0560987.1"/>
    <property type="molecule type" value="Genomic_DNA"/>
</dbReference>
<evidence type="ECO:0000259" key="1">
    <source>
        <dbReference type="Pfam" id="PF00931"/>
    </source>
</evidence>
<accession>A0ABV0LFB3</accession>
<dbReference type="RefSeq" id="WP_348952187.1">
    <property type="nucleotide sequence ID" value="NZ_JBDZYD010000006.1"/>
</dbReference>
<gene>
    <name evidence="2" type="ORF">ABJI51_18030</name>
</gene>
<keyword evidence="3" id="KW-1185">Reference proteome</keyword>
<dbReference type="InterPro" id="IPR011990">
    <property type="entry name" value="TPR-like_helical_dom_sf"/>
</dbReference>
<dbReference type="Gene3D" id="1.25.40.10">
    <property type="entry name" value="Tetratricopeptide repeat domain"/>
    <property type="match status" value="2"/>
</dbReference>
<dbReference type="Proteomes" id="UP001440984">
    <property type="component" value="Unassembled WGS sequence"/>
</dbReference>
<name>A0ABV0LFB3_9PSEU</name>
<dbReference type="PANTHER" id="PTHR46082:SF6">
    <property type="entry name" value="AAA+ ATPASE DOMAIN-CONTAINING PROTEIN-RELATED"/>
    <property type="match status" value="1"/>
</dbReference>
<evidence type="ECO:0000313" key="3">
    <source>
        <dbReference type="Proteomes" id="UP001440984"/>
    </source>
</evidence>
<dbReference type="InterPro" id="IPR053137">
    <property type="entry name" value="NLR-like"/>
</dbReference>
<dbReference type="Pfam" id="PF13424">
    <property type="entry name" value="TPR_12"/>
    <property type="match status" value="2"/>
</dbReference>
<dbReference type="Gene3D" id="3.40.50.300">
    <property type="entry name" value="P-loop containing nucleotide triphosphate hydrolases"/>
    <property type="match status" value="1"/>
</dbReference>
<evidence type="ECO:0000313" key="2">
    <source>
        <dbReference type="EMBL" id="MEQ0560987.1"/>
    </source>
</evidence>
<dbReference type="Pfam" id="PF00931">
    <property type="entry name" value="NB-ARC"/>
    <property type="match status" value="1"/>
</dbReference>
<organism evidence="2 3">
    <name type="scientific">Amycolatopsis melonis</name>
    <dbReference type="NCBI Taxonomy" id="3156488"/>
    <lineage>
        <taxon>Bacteria</taxon>
        <taxon>Bacillati</taxon>
        <taxon>Actinomycetota</taxon>
        <taxon>Actinomycetes</taxon>
        <taxon>Pseudonocardiales</taxon>
        <taxon>Pseudonocardiaceae</taxon>
        <taxon>Amycolatopsis</taxon>
    </lineage>
</organism>
<sequence>MQALESGNAAVLTGRPRMHTGVVSGLGGVGKTQVALNYAQRLWTAGELDVWVWVTAGSREAIVSSYARLAADLAGVEDVDPEHGAVWLLEWLAASPVRWLVVLDDVQNPADLRGLWPPAAPGGRVVVTTRRRDAALRGHGRCLVEVDVFTAVEAEGYLRAALADRPYLANSVAELAVELGYLPLALAQAAAYMLDRELSCTGYLARWVSRQQSLASLLPEPDGLPDEHRATVATTWSLSVEQANRLEPAGTAGVLLEVVSVLDPHGIPAALFTTSAVTDLLGDHVGREVGAEQACDGLGCLSRLNLITLDPASETRTVRVHALVQRATHDALPSQRHAALAAAAGDALLEIWPDPERDAALGQVLRANTDALAAMAGEHLWKPDGHAVLFRAGDSLGDRGLVTEAGTYYRRLRTTAAEQLGPDHPHTLATRHKIAHWRGEAGDPGGAATAFEELLTDYERVLGPDHPDTLTTRHHLARWRGKAGDPGGAATAFEELLTDYERVLGPDHPDTLSTRHHLARWRGEVGDPAAAVAAFEESLTDHERVLGPDHPDTLTTRHHLARWRGEAGDPAAAVAAFEELLTDRVRVLGPEHPRTLITRHNIAYWRGKAGDPARAVAAFEELLTDRLRVLGPDHPHTLTTRHHLARWRGEAGDPAGAVAAFEELLTDRLRVLGPDHPHTLTTRHHIARWRHQLSGKPPS</sequence>
<comment type="caution">
    <text evidence="2">The sequence shown here is derived from an EMBL/GenBank/DDBJ whole genome shotgun (WGS) entry which is preliminary data.</text>
</comment>
<protein>
    <submittedName>
        <fullName evidence="2">Tetratricopeptide repeat protein</fullName>
    </submittedName>
</protein>
<proteinExistence type="predicted"/>
<feature type="domain" description="NB-ARC" evidence="1">
    <location>
        <begin position="23"/>
        <end position="137"/>
    </location>
</feature>
<dbReference type="SUPFAM" id="SSF52540">
    <property type="entry name" value="P-loop containing nucleoside triphosphate hydrolases"/>
    <property type="match status" value="1"/>
</dbReference>
<dbReference type="InterPro" id="IPR027417">
    <property type="entry name" value="P-loop_NTPase"/>
</dbReference>
<dbReference type="Pfam" id="PF13374">
    <property type="entry name" value="TPR_10"/>
    <property type="match status" value="3"/>
</dbReference>
<dbReference type="PANTHER" id="PTHR46082">
    <property type="entry name" value="ATP/GTP-BINDING PROTEIN-RELATED"/>
    <property type="match status" value="1"/>
</dbReference>
<dbReference type="SUPFAM" id="SSF48452">
    <property type="entry name" value="TPR-like"/>
    <property type="match status" value="3"/>
</dbReference>
<dbReference type="InterPro" id="IPR002182">
    <property type="entry name" value="NB-ARC"/>
</dbReference>